<reference evidence="2" key="1">
    <citation type="journal article" date="2022" name="bioRxiv">
        <title>Sequencing and chromosome-scale assembly of the giantPleurodeles waltlgenome.</title>
        <authorList>
            <person name="Brown T."/>
            <person name="Elewa A."/>
            <person name="Iarovenko S."/>
            <person name="Subramanian E."/>
            <person name="Araus A.J."/>
            <person name="Petzold A."/>
            <person name="Susuki M."/>
            <person name="Suzuki K.-i.T."/>
            <person name="Hayashi T."/>
            <person name="Toyoda A."/>
            <person name="Oliveira C."/>
            <person name="Osipova E."/>
            <person name="Leigh N.D."/>
            <person name="Simon A."/>
            <person name="Yun M.H."/>
        </authorList>
    </citation>
    <scope>NUCLEOTIDE SEQUENCE</scope>
    <source>
        <strain evidence="2">20211129_DDA</strain>
        <tissue evidence="2">Liver</tissue>
    </source>
</reference>
<keyword evidence="3" id="KW-1185">Reference proteome</keyword>
<dbReference type="EMBL" id="JANPWB010000002">
    <property type="protein sequence ID" value="KAJ1211385.1"/>
    <property type="molecule type" value="Genomic_DNA"/>
</dbReference>
<name>A0AAV7WBG3_PLEWA</name>
<feature type="compositionally biased region" description="Basic residues" evidence="1">
    <location>
        <begin position="216"/>
        <end position="232"/>
    </location>
</feature>
<proteinExistence type="predicted"/>
<dbReference type="Proteomes" id="UP001066276">
    <property type="component" value="Chromosome 1_2"/>
</dbReference>
<gene>
    <name evidence="2" type="ORF">NDU88_006745</name>
</gene>
<feature type="compositionally biased region" description="Polar residues" evidence="1">
    <location>
        <begin position="23"/>
        <end position="38"/>
    </location>
</feature>
<comment type="caution">
    <text evidence="2">The sequence shown here is derived from an EMBL/GenBank/DDBJ whole genome shotgun (WGS) entry which is preliminary data.</text>
</comment>
<evidence type="ECO:0000313" key="3">
    <source>
        <dbReference type="Proteomes" id="UP001066276"/>
    </source>
</evidence>
<feature type="region of interest" description="Disordered" evidence="1">
    <location>
        <begin position="1"/>
        <end position="232"/>
    </location>
</feature>
<dbReference type="AlphaFoldDB" id="A0AAV7WBG3"/>
<evidence type="ECO:0000313" key="2">
    <source>
        <dbReference type="EMBL" id="KAJ1211385.1"/>
    </source>
</evidence>
<sequence length="232" mass="25316">MGHPRSSCEPCDSVPSKQEHASVHTQLLQAAHQETVSKPRNPAVNKDSADTLSSDAYEAQYLRSDLTGGGPPVNKAWRRAHTPASPRGDQTARRAPQAAPPIQPPGEEAGQQNPRSAARPGTNPGLLGLCRNRPAADRPVQGNPSSRPRPAHRARATALQSPNDGKAAVRRDRRSGHRREALAPPFYSLQHRWKQRCGKQRCPAGPANQSCEAGKRRDHQRHRPHRAARPVS</sequence>
<organism evidence="2 3">
    <name type="scientific">Pleurodeles waltl</name>
    <name type="common">Iberian ribbed newt</name>
    <dbReference type="NCBI Taxonomy" id="8319"/>
    <lineage>
        <taxon>Eukaryota</taxon>
        <taxon>Metazoa</taxon>
        <taxon>Chordata</taxon>
        <taxon>Craniata</taxon>
        <taxon>Vertebrata</taxon>
        <taxon>Euteleostomi</taxon>
        <taxon>Amphibia</taxon>
        <taxon>Batrachia</taxon>
        <taxon>Caudata</taxon>
        <taxon>Salamandroidea</taxon>
        <taxon>Salamandridae</taxon>
        <taxon>Pleurodelinae</taxon>
        <taxon>Pleurodeles</taxon>
    </lineage>
</organism>
<protein>
    <submittedName>
        <fullName evidence="2">Uncharacterized protein</fullName>
    </submittedName>
</protein>
<evidence type="ECO:0000256" key="1">
    <source>
        <dbReference type="SAM" id="MobiDB-lite"/>
    </source>
</evidence>
<accession>A0AAV7WBG3</accession>